<dbReference type="InterPro" id="IPR002347">
    <property type="entry name" value="SDR_fam"/>
</dbReference>
<protein>
    <submittedName>
        <fullName evidence="4">Uncharacterized protein</fullName>
    </submittedName>
</protein>
<evidence type="ECO:0000313" key="5">
    <source>
        <dbReference type="Proteomes" id="UP000005237"/>
    </source>
</evidence>
<dbReference type="PANTHER" id="PTHR43544:SF7">
    <property type="entry name" value="NADB-LER2"/>
    <property type="match status" value="1"/>
</dbReference>
<dbReference type="Proteomes" id="UP000005237">
    <property type="component" value="Unassembled WGS sequence"/>
</dbReference>
<reference evidence="5" key="1">
    <citation type="submission" date="2010-08" db="EMBL/GenBank/DDBJ databases">
        <authorList>
            <consortium name="Caenorhabditis japonica Sequencing Consortium"/>
            <person name="Wilson R.K."/>
        </authorList>
    </citation>
    <scope>NUCLEOTIDE SEQUENCE [LARGE SCALE GENOMIC DNA]</scope>
    <source>
        <strain evidence="5">DF5081</strain>
    </source>
</reference>
<evidence type="ECO:0000256" key="2">
    <source>
        <dbReference type="ARBA" id="ARBA00023002"/>
    </source>
</evidence>
<keyword evidence="1" id="KW-0521">NADP</keyword>
<dbReference type="GO" id="GO:0016491">
    <property type="term" value="F:oxidoreductase activity"/>
    <property type="evidence" value="ECO:0007669"/>
    <property type="project" value="UniProtKB-KW"/>
</dbReference>
<evidence type="ECO:0000313" key="4">
    <source>
        <dbReference type="EnsemblMetazoa" id="CJA03623.1"/>
    </source>
</evidence>
<reference evidence="4" key="2">
    <citation type="submission" date="2022-06" db="UniProtKB">
        <authorList>
            <consortium name="EnsemblMetazoa"/>
        </authorList>
    </citation>
    <scope>IDENTIFICATION</scope>
    <source>
        <strain evidence="4">DF5081</strain>
    </source>
</reference>
<accession>A0A8R1DJ74</accession>
<dbReference type="PRINTS" id="PR00081">
    <property type="entry name" value="GDHRDH"/>
</dbReference>
<dbReference type="InterPro" id="IPR051468">
    <property type="entry name" value="Fungal_SecMetab_SDRs"/>
</dbReference>
<sequence length="250" mass="26995">MAPRSVLITGANRGIGLGLLKQFLKVKDIQIIIATCRDPTKAEELNALKNDARLHILPLNIDDDESISALYNSVSQLVGEDGLTVLLNNAGVLLPYDVEGEKSRSTMLRQLETNAVSTALMIQEFLPLLKKASEKSAIDGFSIDRSAIVNISSTSASVHMIDGSFNGPIVAYRMSKSALNSFAKSCSIELAKYHILITSFCPGWVKTDMGGANAQLEIEDATSTLVGNILKLDKAHHGAFLDRTLKVIPN</sequence>
<keyword evidence="2" id="KW-0560">Oxidoreductase</keyword>
<proteinExistence type="inferred from homology"/>
<name>A0A8R1DJ74_CAEJA</name>
<comment type="similarity">
    <text evidence="3">Belongs to the short-chain dehydrogenases/reductases (SDR) family.</text>
</comment>
<evidence type="ECO:0000256" key="1">
    <source>
        <dbReference type="ARBA" id="ARBA00022857"/>
    </source>
</evidence>
<dbReference type="OMA" id="CCLEVIS"/>
<keyword evidence="5" id="KW-1185">Reference proteome</keyword>
<dbReference type="InterPro" id="IPR036291">
    <property type="entry name" value="NAD(P)-bd_dom_sf"/>
</dbReference>
<evidence type="ECO:0000256" key="3">
    <source>
        <dbReference type="RuleBase" id="RU000363"/>
    </source>
</evidence>
<dbReference type="GO" id="GO:0005737">
    <property type="term" value="C:cytoplasm"/>
    <property type="evidence" value="ECO:0007669"/>
    <property type="project" value="TreeGrafter"/>
</dbReference>
<dbReference type="Pfam" id="PF00106">
    <property type="entry name" value="adh_short"/>
    <property type="match status" value="1"/>
</dbReference>
<dbReference type="EnsemblMetazoa" id="CJA03623.1">
    <property type="protein sequence ID" value="CJA03623.1"/>
    <property type="gene ID" value="WBGene00122827"/>
</dbReference>
<dbReference type="Gene3D" id="3.40.50.720">
    <property type="entry name" value="NAD(P)-binding Rossmann-like Domain"/>
    <property type="match status" value="1"/>
</dbReference>
<dbReference type="CDD" id="cd05325">
    <property type="entry name" value="carb_red_sniffer_like_SDR_c"/>
    <property type="match status" value="1"/>
</dbReference>
<organism evidence="4 5">
    <name type="scientific">Caenorhabditis japonica</name>
    <dbReference type="NCBI Taxonomy" id="281687"/>
    <lineage>
        <taxon>Eukaryota</taxon>
        <taxon>Metazoa</taxon>
        <taxon>Ecdysozoa</taxon>
        <taxon>Nematoda</taxon>
        <taxon>Chromadorea</taxon>
        <taxon>Rhabditida</taxon>
        <taxon>Rhabditina</taxon>
        <taxon>Rhabditomorpha</taxon>
        <taxon>Rhabditoidea</taxon>
        <taxon>Rhabditidae</taxon>
        <taxon>Peloderinae</taxon>
        <taxon>Caenorhabditis</taxon>
    </lineage>
</organism>
<dbReference type="SUPFAM" id="SSF51735">
    <property type="entry name" value="NAD(P)-binding Rossmann-fold domains"/>
    <property type="match status" value="1"/>
</dbReference>
<dbReference type="PANTHER" id="PTHR43544">
    <property type="entry name" value="SHORT-CHAIN DEHYDROGENASE/REDUCTASE"/>
    <property type="match status" value="1"/>
</dbReference>
<dbReference type="AlphaFoldDB" id="A0A8R1DJ74"/>
<dbReference type="PRINTS" id="PR00080">
    <property type="entry name" value="SDRFAMILY"/>
</dbReference>